<gene>
    <name evidence="2" type="ORF">NCTC10293_01706</name>
</gene>
<keyword evidence="1" id="KW-0732">Signal</keyword>
<feature type="chain" id="PRO_5016978664" evidence="1">
    <location>
        <begin position="26"/>
        <end position="104"/>
    </location>
</feature>
<dbReference type="InterPro" id="IPR010438">
    <property type="entry name" value="Lambda_Bor"/>
</dbReference>
<accession>A0A378R7R8</accession>
<reference evidence="2 3" key="1">
    <citation type="submission" date="2018-06" db="EMBL/GenBank/DDBJ databases">
        <authorList>
            <consortium name="Pathogen Informatics"/>
            <person name="Doyle S."/>
        </authorList>
    </citation>
    <scope>NUCLEOTIDE SEQUENCE [LARGE SCALE GENOMIC DNA]</scope>
    <source>
        <strain evidence="2 3">NCTC10293</strain>
    </source>
</reference>
<evidence type="ECO:0000313" key="3">
    <source>
        <dbReference type="Proteomes" id="UP000255279"/>
    </source>
</evidence>
<name>A0A378R7R8_9GAMM</name>
<evidence type="ECO:0000256" key="1">
    <source>
        <dbReference type="SAM" id="SignalP"/>
    </source>
</evidence>
<dbReference type="Pfam" id="PF06291">
    <property type="entry name" value="Lambda_Bor"/>
    <property type="match status" value="1"/>
</dbReference>
<dbReference type="EMBL" id="UGQE01000004">
    <property type="protein sequence ID" value="STZ14116.1"/>
    <property type="molecule type" value="Genomic_DNA"/>
</dbReference>
<organism evidence="2 3">
    <name type="scientific">Moraxella caviae</name>
    <dbReference type="NCBI Taxonomy" id="34060"/>
    <lineage>
        <taxon>Bacteria</taxon>
        <taxon>Pseudomonadati</taxon>
        <taxon>Pseudomonadota</taxon>
        <taxon>Gammaproteobacteria</taxon>
        <taxon>Moraxellales</taxon>
        <taxon>Moraxellaceae</taxon>
        <taxon>Moraxella</taxon>
    </lineage>
</organism>
<dbReference type="PROSITE" id="PS51257">
    <property type="entry name" value="PROKAR_LIPOPROTEIN"/>
    <property type="match status" value="1"/>
</dbReference>
<proteinExistence type="predicted"/>
<dbReference type="RefSeq" id="WP_245953296.1">
    <property type="nucleotide sequence ID" value="NZ_MUXU01000001.1"/>
</dbReference>
<protein>
    <submittedName>
        <fullName evidence="2">Bor protein</fullName>
    </submittedName>
</protein>
<feature type="signal peptide" evidence="1">
    <location>
        <begin position="1"/>
        <end position="25"/>
    </location>
</feature>
<dbReference type="Proteomes" id="UP000255279">
    <property type="component" value="Unassembled WGS sequence"/>
</dbReference>
<sequence>MKQPMKKLALAGTFAIALASLTGCATQTYLLSPNSAHQETPTYDKGQTFFVAGLGQEQEVNAAEICGSTAQIAKVETKLTPMNALLGYVSSGIYTPRQMKVYCK</sequence>
<dbReference type="AlphaFoldDB" id="A0A378R7R8"/>
<evidence type="ECO:0000313" key="2">
    <source>
        <dbReference type="EMBL" id="STZ14116.1"/>
    </source>
</evidence>